<sequence>MLPNAIQAIAYAALLALMFGLATGVVGGL</sequence>
<dbReference type="Proteomes" id="UP000236742">
    <property type="component" value="Unassembled WGS sequence"/>
</dbReference>
<dbReference type="EMBL" id="FNVD01000003">
    <property type="protein sequence ID" value="SEF68109.1"/>
    <property type="molecule type" value="Genomic_DNA"/>
</dbReference>
<keyword evidence="2" id="KW-1185">Reference proteome</keyword>
<dbReference type="AlphaFoldDB" id="A0A1H5TZB3"/>
<protein>
    <submittedName>
        <fullName evidence="1">Uncharacterized protein</fullName>
    </submittedName>
</protein>
<gene>
    <name evidence="1" type="ORF">SAMN05421751_103113</name>
</gene>
<accession>A0A1H5TZB3</accession>
<reference evidence="2" key="1">
    <citation type="submission" date="2016-10" db="EMBL/GenBank/DDBJ databases">
        <authorList>
            <person name="Varghese N."/>
            <person name="Submissions S."/>
        </authorList>
    </citation>
    <scope>NUCLEOTIDE SEQUENCE [LARGE SCALE GENOMIC DNA]</scope>
    <source>
        <strain evidence="2">DSM 23413</strain>
    </source>
</reference>
<organism evidence="1 2">
    <name type="scientific">Jhaorihella thermophila</name>
    <dbReference type="NCBI Taxonomy" id="488547"/>
    <lineage>
        <taxon>Bacteria</taxon>
        <taxon>Pseudomonadati</taxon>
        <taxon>Pseudomonadota</taxon>
        <taxon>Alphaproteobacteria</taxon>
        <taxon>Rhodobacterales</taxon>
        <taxon>Paracoccaceae</taxon>
        <taxon>Jhaorihella</taxon>
    </lineage>
</organism>
<proteinExistence type="predicted"/>
<evidence type="ECO:0000313" key="2">
    <source>
        <dbReference type="Proteomes" id="UP000236742"/>
    </source>
</evidence>
<evidence type="ECO:0000313" key="1">
    <source>
        <dbReference type="EMBL" id="SEF68109.1"/>
    </source>
</evidence>
<name>A0A1H5TZB3_9RHOB</name>